<evidence type="ECO:0000259" key="1">
    <source>
        <dbReference type="PROSITE" id="PS51154"/>
    </source>
</evidence>
<dbReference type="PANTHER" id="PTHR11106">
    <property type="entry name" value="GANGLIOSIDE INDUCED DIFFERENTIATION ASSOCIATED PROTEIN 2-RELATED"/>
    <property type="match status" value="1"/>
</dbReference>
<dbReference type="Gene3D" id="3.40.220.10">
    <property type="entry name" value="Leucine Aminopeptidase, subunit E, domain 1"/>
    <property type="match status" value="1"/>
</dbReference>
<dbReference type="eggNOG" id="COG2110">
    <property type="taxonomic scope" value="Bacteria"/>
</dbReference>
<dbReference type="Pfam" id="PF01661">
    <property type="entry name" value="Macro"/>
    <property type="match status" value="1"/>
</dbReference>
<reference evidence="2 3" key="1">
    <citation type="journal article" date="2015" name="Genome Announc.">
        <title>Expanding the biotechnology potential of lactobacilli through comparative genomics of 213 strains and associated genera.</title>
        <authorList>
            <person name="Sun Z."/>
            <person name="Harris H.M."/>
            <person name="McCann A."/>
            <person name="Guo C."/>
            <person name="Argimon S."/>
            <person name="Zhang W."/>
            <person name="Yang X."/>
            <person name="Jeffery I.B."/>
            <person name="Cooney J.C."/>
            <person name="Kagawa T.F."/>
            <person name="Liu W."/>
            <person name="Song Y."/>
            <person name="Salvetti E."/>
            <person name="Wrobel A."/>
            <person name="Rasinkangas P."/>
            <person name="Parkhill J."/>
            <person name="Rea M.C."/>
            <person name="O'Sullivan O."/>
            <person name="Ritari J."/>
            <person name="Douillard F.P."/>
            <person name="Paul Ross R."/>
            <person name="Yang R."/>
            <person name="Briner A.E."/>
            <person name="Felis G.E."/>
            <person name="de Vos W.M."/>
            <person name="Barrangou R."/>
            <person name="Klaenhammer T.R."/>
            <person name="Caufield P.W."/>
            <person name="Cui Y."/>
            <person name="Zhang H."/>
            <person name="O'Toole P.W."/>
        </authorList>
    </citation>
    <scope>NUCLEOTIDE SEQUENCE [LARGE SCALE GENOMIC DNA]</scope>
    <source>
        <strain evidence="2 3">DSM 16634</strain>
    </source>
</reference>
<protein>
    <recommendedName>
        <fullName evidence="1">Macro domain-containing protein</fullName>
    </recommendedName>
</protein>
<dbReference type="SMART" id="SM00506">
    <property type="entry name" value="A1pp"/>
    <property type="match status" value="1"/>
</dbReference>
<dbReference type="EMBL" id="AZFT01000050">
    <property type="protein sequence ID" value="KRL84523.1"/>
    <property type="molecule type" value="Genomic_DNA"/>
</dbReference>
<dbReference type="AlphaFoldDB" id="A0A0R1U420"/>
<proteinExistence type="predicted"/>
<gene>
    <name evidence="2" type="ORF">FC32_GL000543</name>
</gene>
<feature type="domain" description="Macro" evidence="1">
    <location>
        <begin position="69"/>
        <end position="255"/>
    </location>
</feature>
<dbReference type="Proteomes" id="UP000051324">
    <property type="component" value="Unassembled WGS sequence"/>
</dbReference>
<dbReference type="PANTHER" id="PTHR11106:SF27">
    <property type="entry name" value="MACRO DOMAIN-CONTAINING PROTEIN"/>
    <property type="match status" value="1"/>
</dbReference>
<keyword evidence="3" id="KW-1185">Reference proteome</keyword>
<dbReference type="PATRIC" id="fig|1423724.4.peg.576"/>
<evidence type="ECO:0000313" key="3">
    <source>
        <dbReference type="Proteomes" id="UP000051324"/>
    </source>
</evidence>
<sequence>MEVNFMELTELLPELIKDLAPTGPLPTEHSAQFAYWRQLITTKKTADLPKGYLTKEDQLLEFIWKKRDTLELTDFEELSTGIYLTQGDLTQVKADAIVDPCAPHMLGCFKPEHVCLDNEIHVFAGSRLRQECTQMMQGTVATVGQARITKGYHLPAKYVIHTLPPQVKGNLTAAQRKALENCYHACFTLALEYQLKSLAFSCLATGSANFPNDVAAKIAISSAKRFHQKHPELKMIFNTYKDIDYNLYHYLLTQR</sequence>
<dbReference type="STRING" id="1423724.FC32_GL000543"/>
<name>A0A0R1U420_9LACO</name>
<dbReference type="SUPFAM" id="SSF52949">
    <property type="entry name" value="Macro domain-like"/>
    <property type="match status" value="1"/>
</dbReference>
<accession>A0A0R1U420</accession>
<evidence type="ECO:0000313" key="2">
    <source>
        <dbReference type="EMBL" id="KRL84523.1"/>
    </source>
</evidence>
<comment type="caution">
    <text evidence="2">The sequence shown here is derived from an EMBL/GenBank/DDBJ whole genome shotgun (WGS) entry which is preliminary data.</text>
</comment>
<dbReference type="PROSITE" id="PS51154">
    <property type="entry name" value="MACRO"/>
    <property type="match status" value="1"/>
</dbReference>
<dbReference type="InterPro" id="IPR002589">
    <property type="entry name" value="Macro_dom"/>
</dbReference>
<organism evidence="2 3">
    <name type="scientific">Ligilactobacillus apodemi DSM 16634 = JCM 16172</name>
    <dbReference type="NCBI Taxonomy" id="1423724"/>
    <lineage>
        <taxon>Bacteria</taxon>
        <taxon>Bacillati</taxon>
        <taxon>Bacillota</taxon>
        <taxon>Bacilli</taxon>
        <taxon>Lactobacillales</taxon>
        <taxon>Lactobacillaceae</taxon>
        <taxon>Ligilactobacillus</taxon>
    </lineage>
</organism>
<dbReference type="InterPro" id="IPR043472">
    <property type="entry name" value="Macro_dom-like"/>
</dbReference>